<name>A0A5C3QJ89_9AGAR</name>
<keyword evidence="3" id="KW-1185">Reference proteome</keyword>
<dbReference type="AlphaFoldDB" id="A0A5C3QJ89"/>
<proteinExistence type="predicted"/>
<feature type="compositionally biased region" description="Basic and acidic residues" evidence="1">
    <location>
        <begin position="262"/>
        <end position="271"/>
    </location>
</feature>
<reference evidence="2 3" key="1">
    <citation type="journal article" date="2019" name="Nat. Ecol. Evol.">
        <title>Megaphylogeny resolves global patterns of mushroom evolution.</title>
        <authorList>
            <person name="Varga T."/>
            <person name="Krizsan K."/>
            <person name="Foldi C."/>
            <person name="Dima B."/>
            <person name="Sanchez-Garcia M."/>
            <person name="Sanchez-Ramirez S."/>
            <person name="Szollosi G.J."/>
            <person name="Szarkandi J.G."/>
            <person name="Papp V."/>
            <person name="Albert L."/>
            <person name="Andreopoulos W."/>
            <person name="Angelini C."/>
            <person name="Antonin V."/>
            <person name="Barry K.W."/>
            <person name="Bougher N.L."/>
            <person name="Buchanan P."/>
            <person name="Buyck B."/>
            <person name="Bense V."/>
            <person name="Catcheside P."/>
            <person name="Chovatia M."/>
            <person name="Cooper J."/>
            <person name="Damon W."/>
            <person name="Desjardin D."/>
            <person name="Finy P."/>
            <person name="Geml J."/>
            <person name="Haridas S."/>
            <person name="Hughes K."/>
            <person name="Justo A."/>
            <person name="Karasinski D."/>
            <person name="Kautmanova I."/>
            <person name="Kiss B."/>
            <person name="Kocsube S."/>
            <person name="Kotiranta H."/>
            <person name="LaButti K.M."/>
            <person name="Lechner B.E."/>
            <person name="Liimatainen K."/>
            <person name="Lipzen A."/>
            <person name="Lukacs Z."/>
            <person name="Mihaltcheva S."/>
            <person name="Morgado L.N."/>
            <person name="Niskanen T."/>
            <person name="Noordeloos M.E."/>
            <person name="Ohm R.A."/>
            <person name="Ortiz-Santana B."/>
            <person name="Ovrebo C."/>
            <person name="Racz N."/>
            <person name="Riley R."/>
            <person name="Savchenko A."/>
            <person name="Shiryaev A."/>
            <person name="Soop K."/>
            <person name="Spirin V."/>
            <person name="Szebenyi C."/>
            <person name="Tomsovsky M."/>
            <person name="Tulloss R.E."/>
            <person name="Uehling J."/>
            <person name="Grigoriev I.V."/>
            <person name="Vagvolgyi C."/>
            <person name="Papp T."/>
            <person name="Martin F.M."/>
            <person name="Miettinen O."/>
            <person name="Hibbett D.S."/>
            <person name="Nagy L.G."/>
        </authorList>
    </citation>
    <scope>NUCLEOTIDE SEQUENCE [LARGE SCALE GENOMIC DNA]</scope>
    <source>
        <strain evidence="2 3">CBS 309.79</strain>
    </source>
</reference>
<feature type="compositionally biased region" description="Gly residues" evidence="1">
    <location>
        <begin position="380"/>
        <end position="394"/>
    </location>
</feature>
<dbReference type="EMBL" id="ML178823">
    <property type="protein sequence ID" value="TFL01996.1"/>
    <property type="molecule type" value="Genomic_DNA"/>
</dbReference>
<dbReference type="Proteomes" id="UP000305067">
    <property type="component" value="Unassembled WGS sequence"/>
</dbReference>
<feature type="compositionally biased region" description="Low complexity" evidence="1">
    <location>
        <begin position="39"/>
        <end position="51"/>
    </location>
</feature>
<feature type="compositionally biased region" description="Polar residues" evidence="1">
    <location>
        <begin position="148"/>
        <end position="168"/>
    </location>
</feature>
<sequence>MSQSSTTPRIVPGALPPTLSKSQKKRRANKTKPSDDAESSPLHSSSAALLETAPAPEQVQNGGLEPQLVAETAAAGEGAKLSPIADLVNKRLKVTTKKISRINTYSAADPSTLNEDQKALLKGLPSLEAVQKELGEVKKAVETHEAETAQQNVSTQAEATHAAQQRLNEATAKTRAEHIDRSLDVVSILALRSQRKNLSLNDSESASISSIHDALLQSTDDSAKRTIWEGFLSQKGEYQSVSYSRLIEIAEQSRQPQAASSEPDHAPEDAKPTTTEEPASSLSFMQASEIEKESSSTNAGEDLPPISSTEPEVTTDWADETAGLPSISGLHEKFGTPDVSASTQDLSATAAEETQHAPIAARAEEDDGFTQARGNRARGARGGGGSGFRGGFRGDGFRGGDRGGRGGDRGGRGFRGGGGFRGRSAPSNGEWRGAGAGENRGGGEFRGGEHRGGGESRGGGGGEFRGRGRGRGGYAPRGAPPAPAQA</sequence>
<feature type="region of interest" description="Disordered" evidence="1">
    <location>
        <begin position="1"/>
        <end position="70"/>
    </location>
</feature>
<dbReference type="STRING" id="1884261.A0A5C3QJ89"/>
<evidence type="ECO:0000313" key="3">
    <source>
        <dbReference type="Proteomes" id="UP000305067"/>
    </source>
</evidence>
<evidence type="ECO:0000256" key="1">
    <source>
        <dbReference type="SAM" id="MobiDB-lite"/>
    </source>
</evidence>
<accession>A0A5C3QJ89</accession>
<organism evidence="2 3">
    <name type="scientific">Pterulicium gracile</name>
    <dbReference type="NCBI Taxonomy" id="1884261"/>
    <lineage>
        <taxon>Eukaryota</taxon>
        <taxon>Fungi</taxon>
        <taxon>Dikarya</taxon>
        <taxon>Basidiomycota</taxon>
        <taxon>Agaricomycotina</taxon>
        <taxon>Agaricomycetes</taxon>
        <taxon>Agaricomycetidae</taxon>
        <taxon>Agaricales</taxon>
        <taxon>Pleurotineae</taxon>
        <taxon>Pterulaceae</taxon>
        <taxon>Pterulicium</taxon>
    </lineage>
</organism>
<protein>
    <submittedName>
        <fullName evidence="2">Uncharacterized protein</fullName>
    </submittedName>
</protein>
<feature type="compositionally biased region" description="Polar residues" evidence="1">
    <location>
        <begin position="272"/>
        <end position="286"/>
    </location>
</feature>
<feature type="compositionally biased region" description="Basic and acidic residues" evidence="1">
    <location>
        <begin position="441"/>
        <end position="454"/>
    </location>
</feature>
<feature type="region of interest" description="Disordered" evidence="1">
    <location>
        <begin position="252"/>
        <end position="486"/>
    </location>
</feature>
<gene>
    <name evidence="2" type="ORF">BDV98DRAFT_603974</name>
</gene>
<feature type="region of interest" description="Disordered" evidence="1">
    <location>
        <begin position="145"/>
        <end position="173"/>
    </location>
</feature>
<dbReference type="OrthoDB" id="2409325at2759"/>
<feature type="compositionally biased region" description="Basic and acidic residues" evidence="1">
    <location>
        <begin position="395"/>
        <end position="411"/>
    </location>
</feature>
<evidence type="ECO:0000313" key="2">
    <source>
        <dbReference type="EMBL" id="TFL01996.1"/>
    </source>
</evidence>